<evidence type="ECO:0000313" key="3">
    <source>
        <dbReference type="EMBL" id="SDQ84555.1"/>
    </source>
</evidence>
<evidence type="ECO:0008006" key="5">
    <source>
        <dbReference type="Google" id="ProtNLM"/>
    </source>
</evidence>
<keyword evidence="2" id="KW-0732">Signal</keyword>
<evidence type="ECO:0000256" key="2">
    <source>
        <dbReference type="SAM" id="SignalP"/>
    </source>
</evidence>
<evidence type="ECO:0000256" key="1">
    <source>
        <dbReference type="SAM" id="Coils"/>
    </source>
</evidence>
<evidence type="ECO:0000313" key="4">
    <source>
        <dbReference type="Proteomes" id="UP000183471"/>
    </source>
</evidence>
<keyword evidence="1" id="KW-0175">Coiled coil</keyword>
<keyword evidence="4" id="KW-1185">Reference proteome</keyword>
<comment type="caution">
    <text evidence="3">The sequence shown here is derived from an EMBL/GenBank/DDBJ whole genome shotgun (WGS) entry which is preliminary data.</text>
</comment>
<dbReference type="PROSITE" id="PS51257">
    <property type="entry name" value="PROKAR_LIPOPROTEIN"/>
    <property type="match status" value="1"/>
</dbReference>
<dbReference type="RefSeq" id="WP_074633018.1">
    <property type="nucleotide sequence ID" value="NZ_FNKY01000001.1"/>
</dbReference>
<organism evidence="3 4">
    <name type="scientific">Nitrosospira multiformis</name>
    <dbReference type="NCBI Taxonomy" id="1231"/>
    <lineage>
        <taxon>Bacteria</taxon>
        <taxon>Pseudomonadati</taxon>
        <taxon>Pseudomonadota</taxon>
        <taxon>Betaproteobacteria</taxon>
        <taxon>Nitrosomonadales</taxon>
        <taxon>Nitrosomonadaceae</taxon>
        <taxon>Nitrosospira</taxon>
    </lineage>
</organism>
<dbReference type="EMBL" id="FNKY01000001">
    <property type="protein sequence ID" value="SDQ84555.1"/>
    <property type="molecule type" value="Genomic_DNA"/>
</dbReference>
<sequence length="131" mass="15227">MKKQTGKFIVVVSMLGLLASCAQMAPFEAQNADTRRVAENARTYFDHDTVARQYEITARELLAEVERQKKLLEHYEDKSYLYGKRAQDMRAHTWALLRRYEMAAEETVKRAALHQKISSELARNDHAKRVN</sequence>
<accession>A0ABY0TI77</accession>
<name>A0ABY0TI77_9PROT</name>
<feature type="chain" id="PRO_5045502866" description="DUF4398 domain-containing protein" evidence="2">
    <location>
        <begin position="25"/>
        <end position="131"/>
    </location>
</feature>
<feature type="coiled-coil region" evidence="1">
    <location>
        <begin position="51"/>
        <end position="78"/>
    </location>
</feature>
<reference evidence="3 4" key="1">
    <citation type="submission" date="2016-10" db="EMBL/GenBank/DDBJ databases">
        <authorList>
            <person name="Varghese N."/>
            <person name="Submissions S."/>
        </authorList>
    </citation>
    <scope>NUCLEOTIDE SEQUENCE [LARGE SCALE GENOMIC DNA]</scope>
    <source>
        <strain evidence="3 4">Nl1</strain>
    </source>
</reference>
<gene>
    <name evidence="3" type="ORF">SAMN05216402_2523</name>
</gene>
<dbReference type="Proteomes" id="UP000183471">
    <property type="component" value="Unassembled WGS sequence"/>
</dbReference>
<feature type="signal peptide" evidence="2">
    <location>
        <begin position="1"/>
        <end position="24"/>
    </location>
</feature>
<protein>
    <recommendedName>
        <fullName evidence="5">DUF4398 domain-containing protein</fullName>
    </recommendedName>
</protein>
<proteinExistence type="predicted"/>